<feature type="transmembrane region" description="Helical" evidence="2">
    <location>
        <begin position="112"/>
        <end position="130"/>
    </location>
</feature>
<feature type="region of interest" description="Disordered" evidence="1">
    <location>
        <begin position="1"/>
        <end position="44"/>
    </location>
</feature>
<name>A0AAJ2HG45_9MICO</name>
<evidence type="ECO:0000256" key="2">
    <source>
        <dbReference type="SAM" id="Phobius"/>
    </source>
</evidence>
<dbReference type="AlphaFoldDB" id="A0AAJ2HG45"/>
<dbReference type="InterPro" id="IPR021214">
    <property type="entry name" value="DUF2568"/>
</dbReference>
<organism evidence="3 4">
    <name type="scientific">Microbacterium aurantiacum</name>
    <dbReference type="NCBI Taxonomy" id="162393"/>
    <lineage>
        <taxon>Bacteria</taxon>
        <taxon>Bacillati</taxon>
        <taxon>Actinomycetota</taxon>
        <taxon>Actinomycetes</taxon>
        <taxon>Micrococcales</taxon>
        <taxon>Microbacteriaceae</taxon>
        <taxon>Microbacterium</taxon>
    </lineage>
</organism>
<comment type="caution">
    <text evidence="3">The sequence shown here is derived from an EMBL/GenBank/DDBJ whole genome shotgun (WGS) entry which is preliminary data.</text>
</comment>
<keyword evidence="2" id="KW-0812">Transmembrane</keyword>
<feature type="transmembrane region" description="Helical" evidence="2">
    <location>
        <begin position="81"/>
        <end position="100"/>
    </location>
</feature>
<dbReference type="RefSeq" id="WP_310890212.1">
    <property type="nucleotide sequence ID" value="NZ_BAAAGR010000004.1"/>
</dbReference>
<dbReference type="Pfam" id="PF10823">
    <property type="entry name" value="DUF2568"/>
    <property type="match status" value="1"/>
</dbReference>
<gene>
    <name evidence="3" type="ORF">KZC50_00545</name>
</gene>
<keyword evidence="2" id="KW-1133">Transmembrane helix</keyword>
<feature type="compositionally biased region" description="Pro residues" evidence="1">
    <location>
        <begin position="32"/>
        <end position="41"/>
    </location>
</feature>
<evidence type="ECO:0000313" key="4">
    <source>
        <dbReference type="Proteomes" id="UP001183582"/>
    </source>
</evidence>
<dbReference type="GeneID" id="301456669"/>
<feature type="transmembrane region" description="Helical" evidence="2">
    <location>
        <begin position="136"/>
        <end position="153"/>
    </location>
</feature>
<feature type="compositionally biased region" description="Low complexity" evidence="1">
    <location>
        <begin position="17"/>
        <end position="31"/>
    </location>
</feature>
<dbReference type="Proteomes" id="UP001183582">
    <property type="component" value="Unassembled WGS sequence"/>
</dbReference>
<evidence type="ECO:0000256" key="1">
    <source>
        <dbReference type="SAM" id="MobiDB-lite"/>
    </source>
</evidence>
<sequence length="158" mass="16517">MSDAARPSVPAQPEPAPAAASPAAPATARPVQPQPQPPAAPELPAGTRAPLSAVDLLAFVCELFAFVTLAIWGFAMWPLPWNIVVGIGAPVAAILVWALFVSPRAVIPVHPFVRGFVELLVYASATVAWWGMGQPWVGVIFAVIAVTVGVISGRRRLA</sequence>
<accession>A0AAJ2HG45</accession>
<evidence type="ECO:0000313" key="3">
    <source>
        <dbReference type="EMBL" id="MDS0244094.1"/>
    </source>
</evidence>
<reference evidence="3 4" key="1">
    <citation type="submission" date="2021-06" db="EMBL/GenBank/DDBJ databases">
        <title>Genome-based taxonomic framework of Microbacterium strains isolated from marine environment, the description of four new species and reclassification of four preexisting species.</title>
        <authorList>
            <person name="Lee S.D."/>
            <person name="Kim S.-M."/>
            <person name="Byeon Y.-S."/>
            <person name="Yang H.L."/>
            <person name="Kim I.S."/>
        </authorList>
    </citation>
    <scope>NUCLEOTIDE SEQUENCE [LARGE SCALE GENOMIC DNA]</scope>
    <source>
        <strain evidence="3 4">KACC 20514</strain>
    </source>
</reference>
<feature type="transmembrane region" description="Helical" evidence="2">
    <location>
        <begin position="56"/>
        <end position="75"/>
    </location>
</feature>
<dbReference type="EMBL" id="JAHWXH010000001">
    <property type="protein sequence ID" value="MDS0244094.1"/>
    <property type="molecule type" value="Genomic_DNA"/>
</dbReference>
<keyword evidence="2" id="KW-0472">Membrane</keyword>
<protein>
    <submittedName>
        <fullName evidence="3">YrdB family protein</fullName>
    </submittedName>
</protein>
<proteinExistence type="predicted"/>